<proteinExistence type="predicted"/>
<dbReference type="EMBL" id="CATQJA010002698">
    <property type="protein sequence ID" value="CAJ0584599.1"/>
    <property type="molecule type" value="Genomic_DNA"/>
</dbReference>
<organism evidence="1 2">
    <name type="scientific">Mesorhabditis spiculigera</name>
    <dbReference type="NCBI Taxonomy" id="96644"/>
    <lineage>
        <taxon>Eukaryota</taxon>
        <taxon>Metazoa</taxon>
        <taxon>Ecdysozoa</taxon>
        <taxon>Nematoda</taxon>
        <taxon>Chromadorea</taxon>
        <taxon>Rhabditida</taxon>
        <taxon>Rhabditina</taxon>
        <taxon>Rhabditomorpha</taxon>
        <taxon>Rhabditoidea</taxon>
        <taxon>Rhabditidae</taxon>
        <taxon>Mesorhabditinae</taxon>
        <taxon>Mesorhabditis</taxon>
    </lineage>
</organism>
<evidence type="ECO:0000313" key="1">
    <source>
        <dbReference type="EMBL" id="CAJ0584599.1"/>
    </source>
</evidence>
<accession>A0AA36GB33</accession>
<keyword evidence="2" id="KW-1185">Reference proteome</keyword>
<evidence type="ECO:0000313" key="2">
    <source>
        <dbReference type="Proteomes" id="UP001177023"/>
    </source>
</evidence>
<dbReference type="AlphaFoldDB" id="A0AA36GB33"/>
<gene>
    <name evidence="1" type="ORF">MSPICULIGERA_LOCUS22646</name>
</gene>
<protein>
    <submittedName>
        <fullName evidence="1">Uncharacterized protein</fullName>
    </submittedName>
</protein>
<feature type="non-terminal residue" evidence="1">
    <location>
        <position position="1"/>
    </location>
</feature>
<sequence>MSLSATATRPTVVRLPSNDHDDVQGCCLAKIVLSNLLTFARNDHLNDHYKFQKMIQKAKQPQKSAESFAN</sequence>
<name>A0AA36GB33_9BILA</name>
<reference evidence="1" key="1">
    <citation type="submission" date="2023-06" db="EMBL/GenBank/DDBJ databases">
        <authorList>
            <person name="Delattre M."/>
        </authorList>
    </citation>
    <scope>NUCLEOTIDE SEQUENCE</scope>
    <source>
        <strain evidence="1">AF72</strain>
    </source>
</reference>
<comment type="caution">
    <text evidence="1">The sequence shown here is derived from an EMBL/GenBank/DDBJ whole genome shotgun (WGS) entry which is preliminary data.</text>
</comment>
<dbReference type="Proteomes" id="UP001177023">
    <property type="component" value="Unassembled WGS sequence"/>
</dbReference>